<dbReference type="InterPro" id="IPR018378">
    <property type="entry name" value="C-type_lectin_CS"/>
</dbReference>
<dbReference type="AlphaFoldDB" id="A0A8J9Z8U5"/>
<keyword evidence="9 11" id="KW-1015">Disulfide bond</keyword>
<feature type="domain" description="Sushi" evidence="13">
    <location>
        <begin position="79"/>
        <end position="137"/>
    </location>
</feature>
<evidence type="ECO:0000313" key="14">
    <source>
        <dbReference type="EMBL" id="CAH1248929.1"/>
    </source>
</evidence>
<keyword evidence="5" id="KW-0732">Signal</keyword>
<dbReference type="InterPro" id="IPR051277">
    <property type="entry name" value="SEZ6_CSMD_C4BPB_Regulators"/>
</dbReference>
<dbReference type="FunFam" id="2.10.70.10:FF:000064">
    <property type="entry name" value="Fibulin 7"/>
    <property type="match status" value="1"/>
</dbReference>
<dbReference type="InterPro" id="IPR035976">
    <property type="entry name" value="Sushi/SCR/CCP_sf"/>
</dbReference>
<sequence>MRKSARKPVSRGRRPLTYESAVRCNNLTPPTNGAMTGSNSYGDVATFTCDPGYKLVGTFTLTCQYDGTWSGGSPKCTAVQCPTLKSPANGNMMGFRPYRESMTRSFTCKRGYKLAGAKSIRCHADGTWSGRVPTCKAVQCPTLKSPANGFMTFTASTRPYRESMTRSFTCKRGYKLAGAKSIRCQADGTWSGRVPTCKAECRNGYQLLAQTCIRVYVDKKNYNDAQKACEKEGATLAMPKTKKLDVALRKLISKSGKDSKYWIGLKTGRLRTWQWEDGSRLENGYKGWSPGEPMSSCFTKSVWWSSSPQCVQYWSASTYNHMWDDAECKQSKGYICQASDTTENH</sequence>
<evidence type="ECO:0000256" key="10">
    <source>
        <dbReference type="ARBA" id="ARBA00023180"/>
    </source>
</evidence>
<comment type="caution">
    <text evidence="11">Lacks conserved residue(s) required for the propagation of feature annotation.</text>
</comment>
<reference evidence="14" key="1">
    <citation type="submission" date="2022-01" db="EMBL/GenBank/DDBJ databases">
        <authorList>
            <person name="Braso-Vives M."/>
        </authorList>
    </citation>
    <scope>NUCLEOTIDE SEQUENCE</scope>
</reference>
<protein>
    <submittedName>
        <fullName evidence="14">SELP protein</fullName>
    </submittedName>
</protein>
<keyword evidence="10" id="KW-0325">Glycoprotein</keyword>
<dbReference type="PANTHER" id="PTHR45656:SF4">
    <property type="entry name" value="PROTEIN CBR-CLEC-78"/>
    <property type="match status" value="1"/>
</dbReference>
<evidence type="ECO:0000256" key="2">
    <source>
        <dbReference type="ARBA" id="ARBA00022525"/>
    </source>
</evidence>
<evidence type="ECO:0000259" key="13">
    <source>
        <dbReference type="PROSITE" id="PS50923"/>
    </source>
</evidence>
<feature type="disulfide bond" evidence="11">
    <location>
        <begin position="49"/>
        <end position="76"/>
    </location>
</feature>
<feature type="disulfide bond" evidence="11">
    <location>
        <begin position="170"/>
        <end position="197"/>
    </location>
</feature>
<dbReference type="PROSITE" id="PS50041">
    <property type="entry name" value="C_TYPE_LECTIN_2"/>
    <property type="match status" value="1"/>
</dbReference>
<evidence type="ECO:0000259" key="12">
    <source>
        <dbReference type="PROSITE" id="PS50041"/>
    </source>
</evidence>
<dbReference type="GO" id="GO:0007155">
    <property type="term" value="P:cell adhesion"/>
    <property type="evidence" value="ECO:0007669"/>
    <property type="project" value="UniProtKB-KW"/>
</dbReference>
<dbReference type="InterPro" id="IPR001304">
    <property type="entry name" value="C-type_lectin-like"/>
</dbReference>
<accession>A0A8J9Z8U5</accession>
<name>A0A8J9Z8U5_BRALA</name>
<dbReference type="PROSITE" id="PS00615">
    <property type="entry name" value="C_TYPE_LECTIN_1"/>
    <property type="match status" value="1"/>
</dbReference>
<dbReference type="Pfam" id="PF00059">
    <property type="entry name" value="Lectin_C"/>
    <property type="match status" value="1"/>
</dbReference>
<dbReference type="OrthoDB" id="6480633at2759"/>
<keyword evidence="2" id="KW-0964">Secreted</keyword>
<keyword evidence="7" id="KW-0106">Calcium</keyword>
<evidence type="ECO:0000256" key="4">
    <source>
        <dbReference type="ARBA" id="ARBA00022659"/>
    </source>
</evidence>
<dbReference type="GO" id="GO:0005576">
    <property type="term" value="C:extracellular region"/>
    <property type="evidence" value="ECO:0007669"/>
    <property type="project" value="UniProtKB-SubCell"/>
</dbReference>
<dbReference type="SUPFAM" id="SSF57535">
    <property type="entry name" value="Complement control module/SCR domain"/>
    <property type="match status" value="3"/>
</dbReference>
<comment type="subcellular location">
    <subcellularLocation>
        <location evidence="1">Secreted</location>
    </subcellularLocation>
</comment>
<dbReference type="CDD" id="cd00037">
    <property type="entry name" value="CLECT"/>
    <property type="match status" value="1"/>
</dbReference>
<evidence type="ECO:0000256" key="3">
    <source>
        <dbReference type="ARBA" id="ARBA00022536"/>
    </source>
</evidence>
<evidence type="ECO:0000256" key="11">
    <source>
        <dbReference type="PROSITE-ProRule" id="PRU00302"/>
    </source>
</evidence>
<dbReference type="PANTHER" id="PTHR45656">
    <property type="entry name" value="PROTEIN CBR-CLEC-78"/>
    <property type="match status" value="1"/>
</dbReference>
<organism evidence="14 15">
    <name type="scientific">Branchiostoma lanceolatum</name>
    <name type="common">Common lancelet</name>
    <name type="synonym">Amphioxus lanceolatum</name>
    <dbReference type="NCBI Taxonomy" id="7740"/>
    <lineage>
        <taxon>Eukaryota</taxon>
        <taxon>Metazoa</taxon>
        <taxon>Chordata</taxon>
        <taxon>Cephalochordata</taxon>
        <taxon>Leptocardii</taxon>
        <taxon>Amphioxiformes</taxon>
        <taxon>Branchiostomatidae</taxon>
        <taxon>Branchiostoma</taxon>
    </lineage>
</organism>
<keyword evidence="3" id="KW-0245">EGF-like domain</keyword>
<evidence type="ECO:0000256" key="6">
    <source>
        <dbReference type="ARBA" id="ARBA00022737"/>
    </source>
</evidence>
<feature type="domain" description="Sushi" evidence="13">
    <location>
        <begin position="22"/>
        <end position="78"/>
    </location>
</feature>
<evidence type="ECO:0000313" key="15">
    <source>
        <dbReference type="Proteomes" id="UP000838412"/>
    </source>
</evidence>
<keyword evidence="15" id="KW-1185">Reference proteome</keyword>
<dbReference type="Gene3D" id="3.10.100.10">
    <property type="entry name" value="Mannose-Binding Protein A, subunit A"/>
    <property type="match status" value="1"/>
</dbReference>
<feature type="domain" description="C-type lectin" evidence="12">
    <location>
        <begin position="208"/>
        <end position="337"/>
    </location>
</feature>
<dbReference type="SUPFAM" id="SSF56436">
    <property type="entry name" value="C-type lectin-like"/>
    <property type="match status" value="1"/>
</dbReference>
<dbReference type="Proteomes" id="UP000838412">
    <property type="component" value="Chromosome 17"/>
</dbReference>
<keyword evidence="6" id="KW-0677">Repeat</keyword>
<proteinExistence type="predicted"/>
<feature type="disulfide bond" evidence="11">
    <location>
        <begin position="108"/>
        <end position="135"/>
    </location>
</feature>
<dbReference type="SMART" id="SM00034">
    <property type="entry name" value="CLECT"/>
    <property type="match status" value="1"/>
</dbReference>
<gene>
    <name evidence="14" type="primary">SELP</name>
    <name evidence="14" type="ORF">BLAG_LOCUS10201</name>
</gene>
<dbReference type="InterPro" id="IPR000436">
    <property type="entry name" value="Sushi_SCR_CCP_dom"/>
</dbReference>
<dbReference type="InterPro" id="IPR016187">
    <property type="entry name" value="CTDL_fold"/>
</dbReference>
<evidence type="ECO:0000256" key="8">
    <source>
        <dbReference type="ARBA" id="ARBA00022889"/>
    </source>
</evidence>
<dbReference type="CDD" id="cd00033">
    <property type="entry name" value="CCP"/>
    <property type="match status" value="3"/>
</dbReference>
<evidence type="ECO:0000256" key="5">
    <source>
        <dbReference type="ARBA" id="ARBA00022729"/>
    </source>
</evidence>
<feature type="domain" description="Sushi" evidence="13">
    <location>
        <begin position="138"/>
        <end position="199"/>
    </location>
</feature>
<keyword evidence="4 11" id="KW-0768">Sushi</keyword>
<dbReference type="Pfam" id="PF00084">
    <property type="entry name" value="Sushi"/>
    <property type="match status" value="3"/>
</dbReference>
<evidence type="ECO:0000256" key="9">
    <source>
        <dbReference type="ARBA" id="ARBA00023157"/>
    </source>
</evidence>
<keyword evidence="8" id="KW-0130">Cell adhesion</keyword>
<dbReference type="PROSITE" id="PS50923">
    <property type="entry name" value="SUSHI"/>
    <property type="match status" value="3"/>
</dbReference>
<dbReference type="InterPro" id="IPR016186">
    <property type="entry name" value="C-type_lectin-like/link_sf"/>
</dbReference>
<evidence type="ECO:0000256" key="1">
    <source>
        <dbReference type="ARBA" id="ARBA00004613"/>
    </source>
</evidence>
<dbReference type="SMART" id="SM00032">
    <property type="entry name" value="CCP"/>
    <property type="match status" value="3"/>
</dbReference>
<dbReference type="Gene3D" id="2.10.70.10">
    <property type="entry name" value="Complement Module, domain 1"/>
    <property type="match status" value="3"/>
</dbReference>
<evidence type="ECO:0000256" key="7">
    <source>
        <dbReference type="ARBA" id="ARBA00022837"/>
    </source>
</evidence>
<dbReference type="EMBL" id="OV696702">
    <property type="protein sequence ID" value="CAH1248929.1"/>
    <property type="molecule type" value="Genomic_DNA"/>
</dbReference>